<dbReference type="Pfam" id="PF02129">
    <property type="entry name" value="Peptidase_S15"/>
    <property type="match status" value="1"/>
</dbReference>
<dbReference type="InterPro" id="IPR008979">
    <property type="entry name" value="Galactose-bd-like_sf"/>
</dbReference>
<reference evidence="3 4" key="1">
    <citation type="submission" date="2018-05" db="EMBL/GenBank/DDBJ databases">
        <title>Chitinophaga sp. K3CV102501T nov., isolated from isolated from a monsoon evergreen broad-leaved forest soil.</title>
        <authorList>
            <person name="Lv Y."/>
        </authorList>
    </citation>
    <scope>NUCLEOTIDE SEQUENCE [LARGE SCALE GENOMIC DNA]</scope>
    <source>
        <strain evidence="3 4">GDMCC 1.1325</strain>
    </source>
</reference>
<gene>
    <name evidence="3" type="ORF">DF182_31940</name>
</gene>
<feature type="domain" description="Xaa-Pro dipeptidyl-peptidase C-terminal" evidence="2">
    <location>
        <begin position="345"/>
        <end position="576"/>
    </location>
</feature>
<keyword evidence="1" id="KW-0378">Hydrolase</keyword>
<keyword evidence="4" id="KW-1185">Reference proteome</keyword>
<dbReference type="GO" id="GO:0008239">
    <property type="term" value="F:dipeptidyl-peptidase activity"/>
    <property type="evidence" value="ECO:0007669"/>
    <property type="project" value="InterPro"/>
</dbReference>
<evidence type="ECO:0000313" key="3">
    <source>
        <dbReference type="EMBL" id="RBL88134.1"/>
    </source>
</evidence>
<sequence>MFNNSSAKVFYEIKSPKMKYLIPFLLIAILSYQATSAQTKDYHEKYIVQDSISLTLPSGGNVCALVIRKDTNIQQPCLLIYNIYADTSARKYESRKSLAGKGYVVIEVNARGKYCSTDALEPFEHEAEDGYYIIDWISKQPWCNGKVGMLSGSYLGFTQWATAKHLHPALKTIVPAVAVAPGVDFPFQNGVPLSYMLRWLHLVSDHKLTNYGVFTDSARWNNVFLKWYQSGAKFSSLDSIEGAKHPLFQRWLQHPDYDEYWKKMTPQGKDFANINIPVLSITGYWDDDQLGAMYYYKQHLLHNKNANHYLVIGPYDHGHAQSGGIDTLAGLPIDSAAILGGNLVYKWFDYILKDSSKPALLSNKVNFEILGKNEWKHVASLNEMYNDSLELFLSNGNLQKTKPAHTQFIQQTINFKNRASIKQSGDDIINFPTLVLDSLSLLPEQLIFASEPVETPFAISGSYEANLNFSINKKDVDIRIELYEQLPNGKYVAFSSTVQRASYAKSRSQRQLLQPDKKETLKINNTYAISKQLSKGSRIVAVIGVNKTPYWQINYGTGKNVSEEDMSDAKDPLKIKWYDDSYLKFHILK</sequence>
<dbReference type="SUPFAM" id="SSF53474">
    <property type="entry name" value="alpha/beta-Hydrolases"/>
    <property type="match status" value="1"/>
</dbReference>
<dbReference type="InterPro" id="IPR005674">
    <property type="entry name" value="CocE/Ser_esterase"/>
</dbReference>
<organism evidence="3 4">
    <name type="scientific">Chitinophaga flava</name>
    <dbReference type="NCBI Taxonomy" id="2259036"/>
    <lineage>
        <taxon>Bacteria</taxon>
        <taxon>Pseudomonadati</taxon>
        <taxon>Bacteroidota</taxon>
        <taxon>Chitinophagia</taxon>
        <taxon>Chitinophagales</taxon>
        <taxon>Chitinophagaceae</taxon>
        <taxon>Chitinophaga</taxon>
    </lineage>
</organism>
<dbReference type="Gene3D" id="3.40.50.1820">
    <property type="entry name" value="alpha/beta hydrolase"/>
    <property type="match status" value="1"/>
</dbReference>
<dbReference type="SUPFAM" id="SSF49785">
    <property type="entry name" value="Galactose-binding domain-like"/>
    <property type="match status" value="1"/>
</dbReference>
<dbReference type="SMART" id="SM00939">
    <property type="entry name" value="PepX_C"/>
    <property type="match status" value="1"/>
</dbReference>
<comment type="caution">
    <text evidence="3">The sequence shown here is derived from an EMBL/GenBank/DDBJ whole genome shotgun (WGS) entry which is preliminary data.</text>
</comment>
<evidence type="ECO:0000313" key="4">
    <source>
        <dbReference type="Proteomes" id="UP000253410"/>
    </source>
</evidence>
<dbReference type="Pfam" id="PF08530">
    <property type="entry name" value="PepX_C"/>
    <property type="match status" value="1"/>
</dbReference>
<protein>
    <submittedName>
        <fullName evidence="3">Peptidase S15</fullName>
    </submittedName>
</protein>
<dbReference type="AlphaFoldDB" id="A0A365XQX7"/>
<name>A0A365XQX7_9BACT</name>
<dbReference type="EMBL" id="QFFJ01000003">
    <property type="protein sequence ID" value="RBL88134.1"/>
    <property type="molecule type" value="Genomic_DNA"/>
</dbReference>
<dbReference type="NCBIfam" id="TIGR00976">
    <property type="entry name" value="CocE_NonD"/>
    <property type="match status" value="1"/>
</dbReference>
<dbReference type="Proteomes" id="UP000253410">
    <property type="component" value="Unassembled WGS sequence"/>
</dbReference>
<dbReference type="InterPro" id="IPR029058">
    <property type="entry name" value="AB_hydrolase_fold"/>
</dbReference>
<dbReference type="Gene3D" id="1.10.3020.10">
    <property type="entry name" value="alpha-amino acid ester hydrolase ( Helical cap domain)"/>
    <property type="match status" value="1"/>
</dbReference>
<evidence type="ECO:0000259" key="2">
    <source>
        <dbReference type="SMART" id="SM00939"/>
    </source>
</evidence>
<accession>A0A365XQX7</accession>
<evidence type="ECO:0000256" key="1">
    <source>
        <dbReference type="ARBA" id="ARBA00022801"/>
    </source>
</evidence>
<proteinExistence type="predicted"/>
<dbReference type="InterPro" id="IPR000383">
    <property type="entry name" value="Xaa-Pro-like_dom"/>
</dbReference>
<dbReference type="InterPro" id="IPR013736">
    <property type="entry name" value="Xaa-Pro_dipept_C"/>
</dbReference>
<dbReference type="Gene3D" id="2.60.120.260">
    <property type="entry name" value="Galactose-binding domain-like"/>
    <property type="match status" value="1"/>
</dbReference>